<dbReference type="CDD" id="cd00093">
    <property type="entry name" value="HTH_XRE"/>
    <property type="match status" value="1"/>
</dbReference>
<accession>A0ABU2B7S1</accession>
<sequence>MKNLSYTIHNACRASKISPRELAERTGISQAIVEGILNGTRTIKMPEIILIAEATGCTVAQLTGNSVANRVHCVSQSPNDSCMQEIKQQLIYFLELDAYLDDQAIPET</sequence>
<organism evidence="2 3">
    <name type="scientific">Corynebacterium felinum</name>
    <dbReference type="NCBI Taxonomy" id="131318"/>
    <lineage>
        <taxon>Bacteria</taxon>
        <taxon>Bacillati</taxon>
        <taxon>Actinomycetota</taxon>
        <taxon>Actinomycetes</taxon>
        <taxon>Mycobacteriales</taxon>
        <taxon>Corynebacteriaceae</taxon>
        <taxon>Corynebacterium</taxon>
    </lineage>
</organism>
<dbReference type="EMBL" id="JAVDYF010000001">
    <property type="protein sequence ID" value="MDR7354663.1"/>
    <property type="molecule type" value="Genomic_DNA"/>
</dbReference>
<name>A0ABU2B7S1_9CORY</name>
<dbReference type="Gene3D" id="1.10.260.40">
    <property type="entry name" value="lambda repressor-like DNA-binding domains"/>
    <property type="match status" value="1"/>
</dbReference>
<reference evidence="2 3" key="1">
    <citation type="submission" date="2023-07" db="EMBL/GenBank/DDBJ databases">
        <title>Sequencing the genomes of 1000 actinobacteria strains.</title>
        <authorList>
            <person name="Klenk H.-P."/>
        </authorList>
    </citation>
    <scope>NUCLEOTIDE SEQUENCE [LARGE SCALE GENOMIC DNA]</scope>
    <source>
        <strain evidence="2 3">DSM 44508</strain>
    </source>
</reference>
<protein>
    <submittedName>
        <fullName evidence="2">Transcriptional regulator with XRE-family HTH domain</fullName>
    </submittedName>
</protein>
<evidence type="ECO:0000313" key="2">
    <source>
        <dbReference type="EMBL" id="MDR7354663.1"/>
    </source>
</evidence>
<keyword evidence="3" id="KW-1185">Reference proteome</keyword>
<dbReference type="InterPro" id="IPR001387">
    <property type="entry name" value="Cro/C1-type_HTH"/>
</dbReference>
<comment type="caution">
    <text evidence="2">The sequence shown here is derived from an EMBL/GenBank/DDBJ whole genome shotgun (WGS) entry which is preliminary data.</text>
</comment>
<feature type="domain" description="HTH cro/C1-type" evidence="1">
    <location>
        <begin position="8"/>
        <end position="62"/>
    </location>
</feature>
<dbReference type="InterPro" id="IPR010982">
    <property type="entry name" value="Lambda_DNA-bd_dom_sf"/>
</dbReference>
<evidence type="ECO:0000259" key="1">
    <source>
        <dbReference type="PROSITE" id="PS50943"/>
    </source>
</evidence>
<dbReference type="Pfam" id="PF01381">
    <property type="entry name" value="HTH_3"/>
    <property type="match status" value="1"/>
</dbReference>
<dbReference type="SUPFAM" id="SSF47413">
    <property type="entry name" value="lambda repressor-like DNA-binding domains"/>
    <property type="match status" value="1"/>
</dbReference>
<gene>
    <name evidence="2" type="ORF">J2S37_001201</name>
</gene>
<dbReference type="Proteomes" id="UP001183619">
    <property type="component" value="Unassembled WGS sequence"/>
</dbReference>
<dbReference type="RefSeq" id="WP_277105132.1">
    <property type="nucleotide sequence ID" value="NZ_BAAAJS010000005.1"/>
</dbReference>
<evidence type="ECO:0000313" key="3">
    <source>
        <dbReference type="Proteomes" id="UP001183619"/>
    </source>
</evidence>
<dbReference type="PROSITE" id="PS50943">
    <property type="entry name" value="HTH_CROC1"/>
    <property type="match status" value="1"/>
</dbReference>
<dbReference type="SMART" id="SM00530">
    <property type="entry name" value="HTH_XRE"/>
    <property type="match status" value="1"/>
</dbReference>
<proteinExistence type="predicted"/>